<dbReference type="PANTHER" id="PTHR31500:SF51">
    <property type="entry name" value="AT-HOOK MOTIF NUCLEAR-LOCALIZED PROTEIN 8"/>
    <property type="match status" value="1"/>
</dbReference>
<keyword evidence="1 4" id="KW-0805">Transcription regulation</keyword>
<dbReference type="CDD" id="cd11378">
    <property type="entry name" value="DUF296"/>
    <property type="match status" value="1"/>
</dbReference>
<evidence type="ECO:0000313" key="8">
    <source>
        <dbReference type="Proteomes" id="UP000030748"/>
    </source>
</evidence>
<evidence type="ECO:0000256" key="3">
    <source>
        <dbReference type="ARBA" id="ARBA00023163"/>
    </source>
</evidence>
<reference evidence="7 8" key="1">
    <citation type="journal article" date="2013" name="Proc. Natl. Acad. Sci. U.S.A.">
        <title>Fine-scale variation in meiotic recombination in Mimulus inferred from population shotgun sequencing.</title>
        <authorList>
            <person name="Hellsten U."/>
            <person name="Wright K.M."/>
            <person name="Jenkins J."/>
            <person name="Shu S."/>
            <person name="Yuan Y."/>
            <person name="Wessler S.R."/>
            <person name="Schmutz J."/>
            <person name="Willis J.H."/>
            <person name="Rokhsar D.S."/>
        </authorList>
    </citation>
    <scope>NUCLEOTIDE SEQUENCE [LARGE SCALE GENOMIC DNA]</scope>
    <source>
        <strain evidence="8">cv. DUN x IM62</strain>
    </source>
</reference>
<dbReference type="AlphaFoldDB" id="A0A022R3G0"/>
<dbReference type="OrthoDB" id="1742671at2759"/>
<dbReference type="PhylomeDB" id="A0A022R3G0"/>
<feature type="region of interest" description="Disordered" evidence="5">
    <location>
        <begin position="235"/>
        <end position="261"/>
    </location>
</feature>
<dbReference type="GO" id="GO:0003680">
    <property type="term" value="F:minor groove of adenine-thymine-rich DNA binding"/>
    <property type="evidence" value="ECO:0007669"/>
    <property type="project" value="UniProtKB-UniRule"/>
</dbReference>
<dbReference type="Proteomes" id="UP000030748">
    <property type="component" value="Unassembled WGS sequence"/>
</dbReference>
<accession>A0A022R3G0</accession>
<dbReference type="PANTHER" id="PTHR31500">
    <property type="entry name" value="AT-HOOK MOTIF NUCLEAR-LOCALIZED PROTEIN 9"/>
    <property type="match status" value="1"/>
</dbReference>
<feature type="domain" description="PPC" evidence="6">
    <location>
        <begin position="101"/>
        <end position="234"/>
    </location>
</feature>
<evidence type="ECO:0000256" key="1">
    <source>
        <dbReference type="ARBA" id="ARBA00023015"/>
    </source>
</evidence>
<dbReference type="SUPFAM" id="SSF117856">
    <property type="entry name" value="AF0104/ALDC/Ptd012-like"/>
    <property type="match status" value="1"/>
</dbReference>
<evidence type="ECO:0000259" key="6">
    <source>
        <dbReference type="PROSITE" id="PS51742"/>
    </source>
</evidence>
<dbReference type="Pfam" id="PF03479">
    <property type="entry name" value="PCC"/>
    <property type="match status" value="1"/>
</dbReference>
<keyword evidence="3 4" id="KW-0804">Transcription</keyword>
<feature type="region of interest" description="Disordered" evidence="5">
    <location>
        <begin position="23"/>
        <end position="95"/>
    </location>
</feature>
<evidence type="ECO:0000256" key="5">
    <source>
        <dbReference type="SAM" id="MobiDB-lite"/>
    </source>
</evidence>
<organism evidence="7 8">
    <name type="scientific">Erythranthe guttata</name>
    <name type="common">Yellow monkey flower</name>
    <name type="synonym">Mimulus guttatus</name>
    <dbReference type="NCBI Taxonomy" id="4155"/>
    <lineage>
        <taxon>Eukaryota</taxon>
        <taxon>Viridiplantae</taxon>
        <taxon>Streptophyta</taxon>
        <taxon>Embryophyta</taxon>
        <taxon>Tracheophyta</taxon>
        <taxon>Spermatophyta</taxon>
        <taxon>Magnoliopsida</taxon>
        <taxon>eudicotyledons</taxon>
        <taxon>Gunneridae</taxon>
        <taxon>Pentapetalae</taxon>
        <taxon>asterids</taxon>
        <taxon>lamiids</taxon>
        <taxon>Lamiales</taxon>
        <taxon>Phrymaceae</taxon>
        <taxon>Erythranthe</taxon>
    </lineage>
</organism>
<name>A0A022R3G0_ERYGU</name>
<dbReference type="KEGG" id="egt:105961617"/>
<feature type="compositionally biased region" description="Gly residues" evidence="5">
    <location>
        <begin position="48"/>
        <end position="58"/>
    </location>
</feature>
<gene>
    <name evidence="7" type="ORF">MIMGU_mgv1a023359mg</name>
</gene>
<dbReference type="Gene3D" id="3.30.1330.80">
    <property type="entry name" value="Hypothetical protein, similar to alpha- acetolactate decarboxylase, domain 2"/>
    <property type="match status" value="1"/>
</dbReference>
<evidence type="ECO:0000256" key="4">
    <source>
        <dbReference type="RuleBase" id="RU367031"/>
    </source>
</evidence>
<feature type="compositionally biased region" description="Polar residues" evidence="5">
    <location>
        <begin position="235"/>
        <end position="255"/>
    </location>
</feature>
<dbReference type="EMBL" id="KI630726">
    <property type="protein sequence ID" value="EYU34143.1"/>
    <property type="molecule type" value="Genomic_DNA"/>
</dbReference>
<proteinExistence type="predicted"/>
<dbReference type="InterPro" id="IPR039605">
    <property type="entry name" value="AHL"/>
</dbReference>
<dbReference type="eggNOG" id="ENOG502R1P2">
    <property type="taxonomic scope" value="Eukaryota"/>
</dbReference>
<evidence type="ECO:0000313" key="7">
    <source>
        <dbReference type="EMBL" id="EYU34143.1"/>
    </source>
</evidence>
<dbReference type="PROSITE" id="PS51742">
    <property type="entry name" value="PPC"/>
    <property type="match status" value="1"/>
</dbReference>
<keyword evidence="4" id="KW-0539">Nucleus</keyword>
<comment type="domain">
    <text evidence="4">The PPC domain mediates interactions between AHL proteins.</text>
</comment>
<protein>
    <recommendedName>
        <fullName evidence="4">AT-hook motif nuclear-localized protein</fullName>
    </recommendedName>
</protein>
<dbReference type="GO" id="GO:0005634">
    <property type="term" value="C:nucleus"/>
    <property type="evidence" value="ECO:0007669"/>
    <property type="project" value="UniProtKB-SubCell"/>
</dbReference>
<comment type="function">
    <text evidence="4">Transcription factor that specifically binds AT-rich DNA sequences related to the nuclear matrix attachment regions (MARs).</text>
</comment>
<evidence type="ECO:0000256" key="2">
    <source>
        <dbReference type="ARBA" id="ARBA00023125"/>
    </source>
</evidence>
<keyword evidence="8" id="KW-1185">Reference proteome</keyword>
<comment type="subcellular location">
    <subcellularLocation>
        <location evidence="4">Nucleus</location>
    </subcellularLocation>
</comment>
<sequence length="288" mass="29772">MASHSQSQQNLSINPNTMNMNMMQQQNHGFPFNNSMSGQKTVDHLQSDGGGGGGGGGEPSRKKRGRPRKCIGVSETPAAAKRLRGRPPGSVKKQLNSLGVPGVGFTPHVITVNAGEDVASKIMAFSKQGCRTVCILSANGTISNVTLRQASMSGGTVTYEGQFEIICLSGSTSGGGGLSVSLAGSDGMVLGGGVAGLLKAASQVQVVVGSFIADGKKAKYICSGATNTRSSTIRQNSMFNFGSPGGSTESNDDNSQQQQQQPINPNSAIILPTYSTLAWPNAIHMLPN</sequence>
<keyword evidence="2 4" id="KW-0238">DNA-binding</keyword>
<dbReference type="InterPro" id="IPR005175">
    <property type="entry name" value="PPC_dom"/>
</dbReference>